<keyword evidence="2" id="KW-1185">Reference proteome</keyword>
<protein>
    <submittedName>
        <fullName evidence="1">Uncharacterized protein</fullName>
    </submittedName>
</protein>
<organism evidence="1 2">
    <name type="scientific">Phytohabitans rumicis</name>
    <dbReference type="NCBI Taxonomy" id="1076125"/>
    <lineage>
        <taxon>Bacteria</taxon>
        <taxon>Bacillati</taxon>
        <taxon>Actinomycetota</taxon>
        <taxon>Actinomycetes</taxon>
        <taxon>Micromonosporales</taxon>
        <taxon>Micromonosporaceae</taxon>
    </lineage>
</organism>
<reference evidence="1 2" key="1">
    <citation type="submission" date="2020-03" db="EMBL/GenBank/DDBJ databases">
        <title>Whole genome shotgun sequence of Phytohabitans rumicis NBRC 108638.</title>
        <authorList>
            <person name="Komaki H."/>
            <person name="Tamura T."/>
        </authorList>
    </citation>
    <scope>NUCLEOTIDE SEQUENCE [LARGE SCALE GENOMIC DNA]</scope>
    <source>
        <strain evidence="1 2">NBRC 108638</strain>
    </source>
</reference>
<reference evidence="1 2" key="2">
    <citation type="submission" date="2020-03" db="EMBL/GenBank/DDBJ databases">
        <authorList>
            <person name="Ichikawa N."/>
            <person name="Kimura A."/>
            <person name="Kitahashi Y."/>
            <person name="Uohara A."/>
        </authorList>
    </citation>
    <scope>NUCLEOTIDE SEQUENCE [LARGE SCALE GENOMIC DNA]</scope>
    <source>
        <strain evidence="1 2">NBRC 108638</strain>
    </source>
</reference>
<dbReference type="RefSeq" id="WP_173080958.1">
    <property type="nucleotide sequence ID" value="NZ_BAABJB010000001.1"/>
</dbReference>
<evidence type="ECO:0000313" key="1">
    <source>
        <dbReference type="EMBL" id="GFJ94043.1"/>
    </source>
</evidence>
<evidence type="ECO:0000313" key="2">
    <source>
        <dbReference type="Proteomes" id="UP000482960"/>
    </source>
</evidence>
<dbReference type="Proteomes" id="UP000482960">
    <property type="component" value="Unassembled WGS sequence"/>
</dbReference>
<gene>
    <name evidence="1" type="ORF">Prum_076850</name>
</gene>
<dbReference type="EMBL" id="BLPG01000001">
    <property type="protein sequence ID" value="GFJ94043.1"/>
    <property type="molecule type" value="Genomic_DNA"/>
</dbReference>
<proteinExistence type="predicted"/>
<dbReference type="AlphaFoldDB" id="A0A6V8LA11"/>
<sequence>MTKSYDNRNFIQLVAESAPDPIPAMGSVHKAVLDNHTGCDLFDATFSFALTPPGDQILAFGQAGCSTWSHRGGRVAARCGVPASVGVVLVNPPPSPVVADLDTTVTWTLSASQPLSGHPAKVYSRHCVPTLTAS</sequence>
<name>A0A6V8LA11_9ACTN</name>
<comment type="caution">
    <text evidence="1">The sequence shown here is derived from an EMBL/GenBank/DDBJ whole genome shotgun (WGS) entry which is preliminary data.</text>
</comment>
<accession>A0A6V8LA11</accession>